<dbReference type="Gene3D" id="1.20.1090.10">
    <property type="entry name" value="Dehydroquinate synthase-like - alpha domain"/>
    <property type="match status" value="1"/>
</dbReference>
<dbReference type="InterPro" id="IPR039697">
    <property type="entry name" value="Alcohol_dehydrogenase_Fe"/>
</dbReference>
<feature type="domain" description="Fe-containing alcohol dehydrogenase-like C-terminal" evidence="5">
    <location>
        <begin position="203"/>
        <end position="394"/>
    </location>
</feature>
<dbReference type="GO" id="GO:0046872">
    <property type="term" value="F:metal ion binding"/>
    <property type="evidence" value="ECO:0007669"/>
    <property type="project" value="InterPro"/>
</dbReference>
<keyword evidence="3" id="KW-0520">NAD</keyword>
<evidence type="ECO:0000313" key="7">
    <source>
        <dbReference type="Proteomes" id="UP000288623"/>
    </source>
</evidence>
<evidence type="ECO:0000259" key="4">
    <source>
        <dbReference type="Pfam" id="PF00465"/>
    </source>
</evidence>
<sequence>MHELYCRTFQKGFKLASKVMTYREPELLEGENSLARLPARIRQQVNHVLVVTDKGLMTAGLVLPFLEKLTSEGVSFTLYDDTVANPTIQNIEEAYALYNEHSCEGIVAFGGGSPMDCAKGVAACVARPNLTIPQMKGVLKVRKNMPPFFAIPTTSGTGSEATVAAVISDSQTHEKYAIMDPVLVPHVAVLDPLLTVNLPPFVTATTGMDALTHAVEAYIGKSNTAETLRASEEAVQLIFDNLYETYIHPENLQARANMQRASYVAGFAFTRAFVGNVHSIAHTLGGYYGIPHGLANAVLLPYLLNFYGETVHTPLARLAALVSIGDDHDSDAVRAKKFIEAIQQLNADMNIPTKLKGIQNRDIPVMVKRALAESNPLYPVPKIMNESEMHYIYQLVKG</sequence>
<dbReference type="InterPro" id="IPR018211">
    <property type="entry name" value="ADH_Fe_CS"/>
</dbReference>
<dbReference type="GO" id="GO:0004022">
    <property type="term" value="F:alcohol dehydrogenase (NAD+) activity"/>
    <property type="evidence" value="ECO:0007669"/>
    <property type="project" value="UniProtKB-ARBA"/>
</dbReference>
<dbReference type="FunFam" id="3.40.50.1970:FF:000003">
    <property type="entry name" value="Alcohol dehydrogenase, iron-containing"/>
    <property type="match status" value="1"/>
</dbReference>
<evidence type="ECO:0000256" key="2">
    <source>
        <dbReference type="ARBA" id="ARBA00023002"/>
    </source>
</evidence>
<accession>A0A433RXX1</accession>
<dbReference type="EMBL" id="JTFC01000008">
    <property type="protein sequence ID" value="RUS58122.1"/>
    <property type="molecule type" value="Genomic_DNA"/>
</dbReference>
<dbReference type="AlphaFoldDB" id="A0A433RXX1"/>
<comment type="similarity">
    <text evidence="1">Belongs to the iron-containing alcohol dehydrogenase family.</text>
</comment>
<dbReference type="InterPro" id="IPR001670">
    <property type="entry name" value="ADH_Fe/GldA"/>
</dbReference>
<dbReference type="OrthoDB" id="9815791at2"/>
<reference evidence="6 7" key="1">
    <citation type="submission" date="2014-11" db="EMBL/GenBank/DDBJ databases">
        <title>Genome sequence and analysis of novel Kurthia sp.</title>
        <authorList>
            <person name="Lawson J.N."/>
            <person name="Gonzalez J.E."/>
            <person name="Rinauldi L."/>
            <person name="Xuan Z."/>
            <person name="Firman A."/>
            <person name="Shaddox L."/>
            <person name="Trudeau A."/>
            <person name="Shah S."/>
            <person name="Reiman D."/>
        </authorList>
    </citation>
    <scope>NUCLEOTIDE SEQUENCE [LARGE SCALE GENOMIC DNA]</scope>
    <source>
        <strain evidence="6 7">3B1D</strain>
    </source>
</reference>
<dbReference type="Gene3D" id="3.40.50.1970">
    <property type="match status" value="1"/>
</dbReference>
<dbReference type="RefSeq" id="WP_126989462.1">
    <property type="nucleotide sequence ID" value="NZ_JTFC01000008.1"/>
</dbReference>
<dbReference type="Proteomes" id="UP000288623">
    <property type="component" value="Unassembled WGS sequence"/>
</dbReference>
<feature type="domain" description="Alcohol dehydrogenase iron-type/glycerol dehydrogenase GldA" evidence="4">
    <location>
        <begin position="27"/>
        <end position="192"/>
    </location>
</feature>
<dbReference type="PROSITE" id="PS00060">
    <property type="entry name" value="ADH_IRON_2"/>
    <property type="match status" value="1"/>
</dbReference>
<dbReference type="CDD" id="cd08189">
    <property type="entry name" value="Fe-ADH-like"/>
    <property type="match status" value="1"/>
</dbReference>
<comment type="caution">
    <text evidence="6">The sequence shown here is derived from an EMBL/GenBank/DDBJ whole genome shotgun (WGS) entry which is preliminary data.</text>
</comment>
<dbReference type="PANTHER" id="PTHR11496:SF102">
    <property type="entry name" value="ALCOHOL DEHYDROGENASE 4"/>
    <property type="match status" value="1"/>
</dbReference>
<evidence type="ECO:0000256" key="1">
    <source>
        <dbReference type="ARBA" id="ARBA00007358"/>
    </source>
</evidence>
<protein>
    <submittedName>
        <fullName evidence="6">Alcohol dehydrogenase</fullName>
    </submittedName>
</protein>
<organism evidence="6 7">
    <name type="scientific">Candidatus Kurthia intestinigallinarum</name>
    <dbReference type="NCBI Taxonomy" id="1562256"/>
    <lineage>
        <taxon>Bacteria</taxon>
        <taxon>Bacillati</taxon>
        <taxon>Bacillota</taxon>
        <taxon>Bacilli</taxon>
        <taxon>Bacillales</taxon>
        <taxon>Caryophanaceae</taxon>
        <taxon>Kurthia</taxon>
    </lineage>
</organism>
<evidence type="ECO:0000259" key="5">
    <source>
        <dbReference type="Pfam" id="PF25137"/>
    </source>
</evidence>
<keyword evidence="2" id="KW-0560">Oxidoreductase</keyword>
<name>A0A433RXX1_9BACL</name>
<gene>
    <name evidence="6" type="ORF">QI30_02775</name>
</gene>
<proteinExistence type="inferred from homology"/>
<dbReference type="PANTHER" id="PTHR11496">
    <property type="entry name" value="ALCOHOL DEHYDROGENASE"/>
    <property type="match status" value="1"/>
</dbReference>
<evidence type="ECO:0000313" key="6">
    <source>
        <dbReference type="EMBL" id="RUS58122.1"/>
    </source>
</evidence>
<dbReference type="InterPro" id="IPR056798">
    <property type="entry name" value="ADH_Fe_C"/>
</dbReference>
<evidence type="ECO:0000256" key="3">
    <source>
        <dbReference type="ARBA" id="ARBA00023027"/>
    </source>
</evidence>
<dbReference type="FunFam" id="1.20.1090.10:FF:000001">
    <property type="entry name" value="Aldehyde-alcohol dehydrogenase"/>
    <property type="match status" value="1"/>
</dbReference>
<dbReference type="Pfam" id="PF00465">
    <property type="entry name" value="Fe-ADH"/>
    <property type="match status" value="1"/>
</dbReference>
<dbReference type="SUPFAM" id="SSF56796">
    <property type="entry name" value="Dehydroquinate synthase-like"/>
    <property type="match status" value="1"/>
</dbReference>
<keyword evidence="7" id="KW-1185">Reference proteome</keyword>
<dbReference type="PROSITE" id="PS00913">
    <property type="entry name" value="ADH_IRON_1"/>
    <property type="match status" value="1"/>
</dbReference>
<dbReference type="Pfam" id="PF25137">
    <property type="entry name" value="ADH_Fe_C"/>
    <property type="match status" value="1"/>
</dbReference>